<dbReference type="Proteomes" id="UP000718564">
    <property type="component" value="Unassembled WGS sequence"/>
</dbReference>
<dbReference type="Gene3D" id="3.30.450.20">
    <property type="entry name" value="PAS domain"/>
    <property type="match status" value="1"/>
</dbReference>
<dbReference type="InterPro" id="IPR035965">
    <property type="entry name" value="PAS-like_dom_sf"/>
</dbReference>
<proteinExistence type="predicted"/>
<evidence type="ECO:0000259" key="1">
    <source>
        <dbReference type="PROSITE" id="PS50112"/>
    </source>
</evidence>
<dbReference type="EMBL" id="QMEB01000269">
    <property type="protein sequence ID" value="NMG22510.1"/>
    <property type="molecule type" value="Genomic_DNA"/>
</dbReference>
<name>A0ABX1PDF2_9CYAN</name>
<dbReference type="Pfam" id="PF13426">
    <property type="entry name" value="PAS_9"/>
    <property type="match status" value="1"/>
</dbReference>
<evidence type="ECO:0000313" key="2">
    <source>
        <dbReference type="EMBL" id="NMG22510.1"/>
    </source>
</evidence>
<reference evidence="2 3" key="1">
    <citation type="submission" date="2018-06" db="EMBL/GenBank/DDBJ databases">
        <title>Comparative genomics of Brasilonema spp. strains.</title>
        <authorList>
            <person name="Alvarenga D.O."/>
            <person name="Fiore M.F."/>
            <person name="Varani A.M."/>
        </authorList>
    </citation>
    <scope>NUCLEOTIDE SEQUENCE [LARGE SCALE GENOMIC DNA]</scope>
    <source>
        <strain evidence="2 3">SPC951</strain>
    </source>
</reference>
<protein>
    <submittedName>
        <fullName evidence="2">Diguanylate cyclase</fullName>
    </submittedName>
</protein>
<organism evidence="2 3">
    <name type="scientific">Brasilonema bromeliae SPC951</name>
    <dbReference type="NCBI Taxonomy" id="385972"/>
    <lineage>
        <taxon>Bacteria</taxon>
        <taxon>Bacillati</taxon>
        <taxon>Cyanobacteriota</taxon>
        <taxon>Cyanophyceae</taxon>
        <taxon>Nostocales</taxon>
        <taxon>Scytonemataceae</taxon>
        <taxon>Brasilonema</taxon>
        <taxon>Bromeliae group (in: Brasilonema)</taxon>
    </lineage>
</organism>
<dbReference type="NCBIfam" id="TIGR00229">
    <property type="entry name" value="sensory_box"/>
    <property type="match status" value="1"/>
</dbReference>
<sequence length="123" mass="13972">MPQAVMKTFDEMKQETDVPVGKADHQGFVTYVNDCFTSVFGWSTDEIKDQLITVIIPEGFHAPHHLGFSHFLTTEKSTILNHPLRLVGITKDGRKIEAEHLIMAEKHQGEWVFMAMLRPLNPA</sequence>
<dbReference type="InterPro" id="IPR000014">
    <property type="entry name" value="PAS"/>
</dbReference>
<comment type="caution">
    <text evidence="2">The sequence shown here is derived from an EMBL/GenBank/DDBJ whole genome shotgun (WGS) entry which is preliminary data.</text>
</comment>
<dbReference type="PROSITE" id="PS50112">
    <property type="entry name" value="PAS"/>
    <property type="match status" value="1"/>
</dbReference>
<dbReference type="SUPFAM" id="SSF55785">
    <property type="entry name" value="PYP-like sensor domain (PAS domain)"/>
    <property type="match status" value="1"/>
</dbReference>
<gene>
    <name evidence="2" type="ORF">DP116_24900</name>
</gene>
<evidence type="ECO:0000313" key="3">
    <source>
        <dbReference type="Proteomes" id="UP000718564"/>
    </source>
</evidence>
<keyword evidence="3" id="KW-1185">Reference proteome</keyword>
<accession>A0ABX1PDF2</accession>
<dbReference type="CDD" id="cd00130">
    <property type="entry name" value="PAS"/>
    <property type="match status" value="1"/>
</dbReference>
<feature type="domain" description="PAS" evidence="1">
    <location>
        <begin position="5"/>
        <end position="47"/>
    </location>
</feature>